<dbReference type="STRING" id="1618023.UH38_19750"/>
<accession>A0A0D8ZSA5</accession>
<evidence type="ECO:0000313" key="5">
    <source>
        <dbReference type="EMBL" id="KJH70106.1"/>
    </source>
</evidence>
<dbReference type="GO" id="GO:0005737">
    <property type="term" value="C:cytoplasm"/>
    <property type="evidence" value="ECO:0007669"/>
    <property type="project" value="UniProtKB-SubCell"/>
</dbReference>
<protein>
    <recommendedName>
        <fullName evidence="3 4">Dephospho-CoA kinase</fullName>
        <ecNumber evidence="3 4">2.7.1.24</ecNumber>
    </recommendedName>
    <alternativeName>
        <fullName evidence="3">Dephosphocoenzyme A kinase</fullName>
    </alternativeName>
</protein>
<dbReference type="InterPro" id="IPR027417">
    <property type="entry name" value="P-loop_NTPase"/>
</dbReference>
<comment type="similarity">
    <text evidence="3">Belongs to the CoaE family.</text>
</comment>
<dbReference type="EC" id="2.7.1.24" evidence="3 4"/>
<dbReference type="CDD" id="cd02022">
    <property type="entry name" value="DPCK"/>
    <property type="match status" value="1"/>
</dbReference>
<dbReference type="GO" id="GO:0004140">
    <property type="term" value="F:dephospho-CoA kinase activity"/>
    <property type="evidence" value="ECO:0007669"/>
    <property type="project" value="UniProtKB-UniRule"/>
</dbReference>
<evidence type="ECO:0000256" key="4">
    <source>
        <dbReference type="NCBIfam" id="TIGR00152"/>
    </source>
</evidence>
<dbReference type="SUPFAM" id="SSF52540">
    <property type="entry name" value="P-loop containing nucleoside triphosphate hydrolases"/>
    <property type="match status" value="1"/>
</dbReference>
<dbReference type="Proteomes" id="UP000032452">
    <property type="component" value="Unassembled WGS sequence"/>
</dbReference>
<keyword evidence="1 3" id="KW-0547">Nucleotide-binding</keyword>
<dbReference type="EMBL" id="JYON01000027">
    <property type="protein sequence ID" value="KJH70106.1"/>
    <property type="molecule type" value="Genomic_DNA"/>
</dbReference>
<dbReference type="AlphaFoldDB" id="A0A0D8ZSA5"/>
<keyword evidence="3 5" id="KW-0808">Transferase</keyword>
<sequence>MTTKRRIIGLTGGISTGKTTVANYLASAYKLPILDADIYAREAVAVGTKAINAIASRYGKQILLADGSLNRQQLGAIVFNNDTERQWLEEQIHPQVRHRFIQEMKQLSTSPIVLVIPLLFEAQMTDLVTEIWVVYCSKQQQLARLMERDGLTTEAAEARINSQMSIEEKCDRSDIILDNSSTLKALLQQVDAAIKTQNSQLF</sequence>
<keyword evidence="3" id="KW-0173">Coenzyme A biosynthesis</keyword>
<evidence type="ECO:0000256" key="3">
    <source>
        <dbReference type="HAMAP-Rule" id="MF_00376"/>
    </source>
</evidence>
<keyword evidence="6" id="KW-1185">Reference proteome</keyword>
<evidence type="ECO:0000256" key="1">
    <source>
        <dbReference type="ARBA" id="ARBA00022741"/>
    </source>
</evidence>
<comment type="caution">
    <text evidence="5">The sequence shown here is derived from an EMBL/GenBank/DDBJ whole genome shotgun (WGS) entry which is preliminary data.</text>
</comment>
<keyword evidence="2 3" id="KW-0067">ATP-binding</keyword>
<dbReference type="HAMAP" id="MF_00376">
    <property type="entry name" value="Dephospho_CoA_kinase"/>
    <property type="match status" value="1"/>
</dbReference>
<gene>
    <name evidence="3 5" type="primary">coaE</name>
    <name evidence="5" type="ORF">UH38_19750</name>
</gene>
<comment type="pathway">
    <text evidence="3">Cofactor biosynthesis; coenzyme A biosynthesis; CoA from (R)-pantothenate: step 5/5.</text>
</comment>
<feature type="binding site" evidence="3">
    <location>
        <begin position="15"/>
        <end position="20"/>
    </location>
    <ligand>
        <name>ATP</name>
        <dbReference type="ChEBI" id="CHEBI:30616"/>
    </ligand>
</feature>
<proteinExistence type="inferred from homology"/>
<dbReference type="Pfam" id="PF01121">
    <property type="entry name" value="CoaE"/>
    <property type="match status" value="1"/>
</dbReference>
<evidence type="ECO:0000313" key="6">
    <source>
        <dbReference type="Proteomes" id="UP000032452"/>
    </source>
</evidence>
<dbReference type="PROSITE" id="PS51219">
    <property type="entry name" value="DPCK"/>
    <property type="match status" value="1"/>
</dbReference>
<comment type="subcellular location">
    <subcellularLocation>
        <location evidence="3">Cytoplasm</location>
    </subcellularLocation>
</comment>
<dbReference type="PATRIC" id="fig|1618023.3.peg.1982"/>
<reference evidence="5 6" key="1">
    <citation type="submission" date="2015-02" db="EMBL/GenBank/DDBJ databases">
        <title>Draft genome of a novel marine cyanobacterium (Chroococcales) isolated from South Atlantic Ocean.</title>
        <authorList>
            <person name="Rigonato J."/>
            <person name="Alvarenga D.O."/>
            <person name="Branco L.H."/>
            <person name="Varani A.M."/>
            <person name="Brandini F.P."/>
            <person name="Fiore M.F."/>
        </authorList>
    </citation>
    <scope>NUCLEOTIDE SEQUENCE [LARGE SCALE GENOMIC DNA]</scope>
    <source>
        <strain evidence="5 6">CENA595</strain>
    </source>
</reference>
<dbReference type="RefSeq" id="WP_045056420.1">
    <property type="nucleotide sequence ID" value="NZ_CAWMDP010000023.1"/>
</dbReference>
<dbReference type="GO" id="GO:0015937">
    <property type="term" value="P:coenzyme A biosynthetic process"/>
    <property type="evidence" value="ECO:0007669"/>
    <property type="project" value="UniProtKB-UniRule"/>
</dbReference>
<keyword evidence="3 5" id="KW-0418">Kinase</keyword>
<keyword evidence="3" id="KW-0963">Cytoplasm</keyword>
<dbReference type="GO" id="GO:0005524">
    <property type="term" value="F:ATP binding"/>
    <property type="evidence" value="ECO:0007669"/>
    <property type="project" value="UniProtKB-UniRule"/>
</dbReference>
<dbReference type="InterPro" id="IPR001977">
    <property type="entry name" value="Depp_CoAkinase"/>
</dbReference>
<dbReference type="NCBIfam" id="TIGR00152">
    <property type="entry name" value="dephospho-CoA kinase"/>
    <property type="match status" value="1"/>
</dbReference>
<organism evidence="5 6">
    <name type="scientific">Aliterella atlantica CENA595</name>
    <dbReference type="NCBI Taxonomy" id="1618023"/>
    <lineage>
        <taxon>Bacteria</taxon>
        <taxon>Bacillati</taxon>
        <taxon>Cyanobacteriota</taxon>
        <taxon>Cyanophyceae</taxon>
        <taxon>Chroococcidiopsidales</taxon>
        <taxon>Aliterellaceae</taxon>
        <taxon>Aliterella</taxon>
    </lineage>
</organism>
<comment type="catalytic activity">
    <reaction evidence="3">
        <text>3'-dephospho-CoA + ATP = ADP + CoA + H(+)</text>
        <dbReference type="Rhea" id="RHEA:18245"/>
        <dbReference type="ChEBI" id="CHEBI:15378"/>
        <dbReference type="ChEBI" id="CHEBI:30616"/>
        <dbReference type="ChEBI" id="CHEBI:57287"/>
        <dbReference type="ChEBI" id="CHEBI:57328"/>
        <dbReference type="ChEBI" id="CHEBI:456216"/>
        <dbReference type="EC" id="2.7.1.24"/>
    </reaction>
</comment>
<dbReference type="PANTHER" id="PTHR10695:SF46">
    <property type="entry name" value="BIFUNCTIONAL COENZYME A SYNTHASE-RELATED"/>
    <property type="match status" value="1"/>
</dbReference>
<evidence type="ECO:0000256" key="2">
    <source>
        <dbReference type="ARBA" id="ARBA00022840"/>
    </source>
</evidence>
<dbReference type="OrthoDB" id="9812943at2"/>
<dbReference type="UniPathway" id="UPA00241">
    <property type="reaction ID" value="UER00356"/>
</dbReference>
<comment type="function">
    <text evidence="3">Catalyzes the phosphorylation of the 3'-hydroxyl group of dephosphocoenzyme A to form coenzyme A.</text>
</comment>
<name>A0A0D8ZSA5_9CYAN</name>
<dbReference type="PANTHER" id="PTHR10695">
    <property type="entry name" value="DEPHOSPHO-COA KINASE-RELATED"/>
    <property type="match status" value="1"/>
</dbReference>
<dbReference type="Gene3D" id="3.40.50.300">
    <property type="entry name" value="P-loop containing nucleotide triphosphate hydrolases"/>
    <property type="match status" value="1"/>
</dbReference>